<dbReference type="Proteomes" id="UP001179952">
    <property type="component" value="Unassembled WGS sequence"/>
</dbReference>
<accession>A0AAV9BFF0</accession>
<evidence type="ECO:0000313" key="2">
    <source>
        <dbReference type="EMBL" id="KAK1275396.1"/>
    </source>
</evidence>
<evidence type="ECO:0000259" key="1">
    <source>
        <dbReference type="Pfam" id="PF00228"/>
    </source>
</evidence>
<comment type="caution">
    <text evidence="2">The sequence shown here is derived from an EMBL/GenBank/DDBJ whole genome shotgun (WGS) entry which is preliminary data.</text>
</comment>
<evidence type="ECO:0000313" key="3">
    <source>
        <dbReference type="Proteomes" id="UP001179952"/>
    </source>
</evidence>
<sequence length="53" mass="5776">MDVKTYCPSTWKDCRCTKSIPPQCTTSEIKGHCDPPPCDDDSATATVRASGDR</sequence>
<protein>
    <recommendedName>
        <fullName evidence="1">Bowman-Birk serine protease inhibitors family domain-containing protein</fullName>
    </recommendedName>
</protein>
<name>A0AAV9BFF0_ACOGR</name>
<dbReference type="Pfam" id="PF00228">
    <property type="entry name" value="Bowman-Birk_leg"/>
    <property type="match status" value="1"/>
</dbReference>
<reference evidence="2" key="1">
    <citation type="journal article" date="2023" name="Nat. Commun.">
        <title>Diploid and tetraploid genomes of Acorus and the evolution of monocots.</title>
        <authorList>
            <person name="Ma L."/>
            <person name="Liu K.W."/>
            <person name="Li Z."/>
            <person name="Hsiao Y.Y."/>
            <person name="Qi Y."/>
            <person name="Fu T."/>
            <person name="Tang G.D."/>
            <person name="Zhang D."/>
            <person name="Sun W.H."/>
            <person name="Liu D.K."/>
            <person name="Li Y."/>
            <person name="Chen G.Z."/>
            <person name="Liu X.D."/>
            <person name="Liao X.Y."/>
            <person name="Jiang Y.T."/>
            <person name="Yu X."/>
            <person name="Hao Y."/>
            <person name="Huang J."/>
            <person name="Zhao X.W."/>
            <person name="Ke S."/>
            <person name="Chen Y.Y."/>
            <person name="Wu W.L."/>
            <person name="Hsu J.L."/>
            <person name="Lin Y.F."/>
            <person name="Huang M.D."/>
            <person name="Li C.Y."/>
            <person name="Huang L."/>
            <person name="Wang Z.W."/>
            <person name="Zhao X."/>
            <person name="Zhong W.Y."/>
            <person name="Peng D.H."/>
            <person name="Ahmad S."/>
            <person name="Lan S."/>
            <person name="Zhang J.S."/>
            <person name="Tsai W.C."/>
            <person name="Van de Peer Y."/>
            <person name="Liu Z.J."/>
        </authorList>
    </citation>
    <scope>NUCLEOTIDE SEQUENCE</scope>
    <source>
        <strain evidence="2">SCP</strain>
    </source>
</reference>
<reference evidence="2" key="2">
    <citation type="submission" date="2023-06" db="EMBL/GenBank/DDBJ databases">
        <authorList>
            <person name="Ma L."/>
            <person name="Liu K.-W."/>
            <person name="Li Z."/>
            <person name="Hsiao Y.-Y."/>
            <person name="Qi Y."/>
            <person name="Fu T."/>
            <person name="Tang G."/>
            <person name="Zhang D."/>
            <person name="Sun W.-H."/>
            <person name="Liu D.-K."/>
            <person name="Li Y."/>
            <person name="Chen G.-Z."/>
            <person name="Liu X.-D."/>
            <person name="Liao X.-Y."/>
            <person name="Jiang Y.-T."/>
            <person name="Yu X."/>
            <person name="Hao Y."/>
            <person name="Huang J."/>
            <person name="Zhao X.-W."/>
            <person name="Ke S."/>
            <person name="Chen Y.-Y."/>
            <person name="Wu W.-L."/>
            <person name="Hsu J.-L."/>
            <person name="Lin Y.-F."/>
            <person name="Huang M.-D."/>
            <person name="Li C.-Y."/>
            <person name="Huang L."/>
            <person name="Wang Z.-W."/>
            <person name="Zhao X."/>
            <person name="Zhong W.-Y."/>
            <person name="Peng D.-H."/>
            <person name="Ahmad S."/>
            <person name="Lan S."/>
            <person name="Zhang J.-S."/>
            <person name="Tsai W.-C."/>
            <person name="Van De Peer Y."/>
            <person name="Liu Z.-J."/>
        </authorList>
    </citation>
    <scope>NUCLEOTIDE SEQUENCE</scope>
    <source>
        <strain evidence="2">SCP</strain>
        <tissue evidence="2">Leaves</tissue>
    </source>
</reference>
<dbReference type="InterPro" id="IPR000877">
    <property type="entry name" value="Prot_inh_BBI"/>
</dbReference>
<gene>
    <name evidence="2" type="ORF">QJS04_geneDACA010122</name>
</gene>
<dbReference type="AlphaFoldDB" id="A0AAV9BFF0"/>
<feature type="domain" description="Bowman-Birk serine protease inhibitors family" evidence="1">
    <location>
        <begin position="12"/>
        <end position="24"/>
    </location>
</feature>
<dbReference type="GO" id="GO:0004867">
    <property type="term" value="F:serine-type endopeptidase inhibitor activity"/>
    <property type="evidence" value="ECO:0007669"/>
    <property type="project" value="InterPro"/>
</dbReference>
<dbReference type="EMBL" id="JAUJYN010000003">
    <property type="protein sequence ID" value="KAK1275396.1"/>
    <property type="molecule type" value="Genomic_DNA"/>
</dbReference>
<keyword evidence="3" id="KW-1185">Reference proteome</keyword>
<proteinExistence type="predicted"/>
<dbReference type="GO" id="GO:0005576">
    <property type="term" value="C:extracellular region"/>
    <property type="evidence" value="ECO:0007669"/>
    <property type="project" value="InterPro"/>
</dbReference>
<organism evidence="2 3">
    <name type="scientific">Acorus gramineus</name>
    <name type="common">Dwarf sweet flag</name>
    <dbReference type="NCBI Taxonomy" id="55184"/>
    <lineage>
        <taxon>Eukaryota</taxon>
        <taxon>Viridiplantae</taxon>
        <taxon>Streptophyta</taxon>
        <taxon>Embryophyta</taxon>
        <taxon>Tracheophyta</taxon>
        <taxon>Spermatophyta</taxon>
        <taxon>Magnoliopsida</taxon>
        <taxon>Liliopsida</taxon>
        <taxon>Acoraceae</taxon>
        <taxon>Acorus</taxon>
    </lineage>
</organism>